<organism evidence="1">
    <name type="scientific">viral metagenome</name>
    <dbReference type="NCBI Taxonomy" id="1070528"/>
    <lineage>
        <taxon>unclassified sequences</taxon>
        <taxon>metagenomes</taxon>
        <taxon>organismal metagenomes</taxon>
    </lineage>
</organism>
<protein>
    <submittedName>
        <fullName evidence="1">Uncharacterized protein</fullName>
    </submittedName>
</protein>
<evidence type="ECO:0000313" key="1">
    <source>
        <dbReference type="EMBL" id="QJA60061.1"/>
    </source>
</evidence>
<sequence length="469" mass="51773">MGTWETVDLSAKLFQNIEESVLRKSAAALENCFINEAGGHSRFPGLKAFVTLSGSANTYLYARKAPIGDLVAVSNSRVYLIDREANATDVTGVPVSGGQRVIFDETDNELVMAAGAEIIRLAKGTTEILSADAPLSTHVGYIDGYLVAVEVHSGRFQHSTANAFRTWDPLDTFSADGKPDEINGLLVSPYRELLLTGVESVEQFERLPSGTTPFFRRWSVGEGVLAPYTLVAVDQGNFAMNSAYEFVRFTGQVSEPAGDDLGVTFEKVTDWTDAWATAISIKGQKFILLQIPKSVNAYGTDGITCLYDYRQKKWYNLYGWEGSAPAKWPGCSYAEIWGRRFVGVAGGIYELDTEVYANVGQTQRMLGRTAPMDQWGPSFVDNVRMRVKRGVGATHDEDVAPPKIAFRSVRDGNRRTKWKYKSLGRPGDNYNTIQFGGMGHADSTWQFEWQITDPVSTEIVKLEAEVRKG</sequence>
<accession>A0A6M3IS52</accession>
<proteinExistence type="predicted"/>
<dbReference type="EMBL" id="MT141394">
    <property type="protein sequence ID" value="QJA60061.1"/>
    <property type="molecule type" value="Genomic_DNA"/>
</dbReference>
<dbReference type="AlphaFoldDB" id="A0A6M3IS52"/>
<name>A0A6M3IS52_9ZZZZ</name>
<gene>
    <name evidence="1" type="ORF">MM415B01200_0006</name>
</gene>
<reference evidence="1" key="1">
    <citation type="submission" date="2020-03" db="EMBL/GenBank/DDBJ databases">
        <title>The deep terrestrial virosphere.</title>
        <authorList>
            <person name="Holmfeldt K."/>
            <person name="Nilsson E."/>
            <person name="Simone D."/>
            <person name="Lopez-Fernandez M."/>
            <person name="Wu X."/>
            <person name="de Brujin I."/>
            <person name="Lundin D."/>
            <person name="Andersson A."/>
            <person name="Bertilsson S."/>
            <person name="Dopson M."/>
        </authorList>
    </citation>
    <scope>NUCLEOTIDE SEQUENCE</scope>
    <source>
        <strain evidence="1">MM415B01200</strain>
    </source>
</reference>